<reference evidence="3" key="1">
    <citation type="submission" date="2022-11" db="UniProtKB">
        <authorList>
            <consortium name="WormBaseParasite"/>
        </authorList>
    </citation>
    <scope>IDENTIFICATION</scope>
</reference>
<protein>
    <submittedName>
        <fullName evidence="3">XK-related protein</fullName>
    </submittedName>
</protein>
<dbReference type="WBParaSite" id="jg14585">
    <property type="protein sequence ID" value="jg14585"/>
    <property type="gene ID" value="jg14585"/>
</dbReference>
<evidence type="ECO:0000256" key="1">
    <source>
        <dbReference type="SAM" id="Phobius"/>
    </source>
</evidence>
<keyword evidence="2" id="KW-1185">Reference proteome</keyword>
<evidence type="ECO:0000313" key="3">
    <source>
        <dbReference type="WBParaSite" id="jg14585"/>
    </source>
</evidence>
<keyword evidence="1" id="KW-1133">Transmembrane helix</keyword>
<name>A0A915D0N5_9BILA</name>
<accession>A0A915D0N5</accession>
<evidence type="ECO:0000313" key="2">
    <source>
        <dbReference type="Proteomes" id="UP000887574"/>
    </source>
</evidence>
<dbReference type="Proteomes" id="UP000887574">
    <property type="component" value="Unplaced"/>
</dbReference>
<proteinExistence type="predicted"/>
<organism evidence="2 3">
    <name type="scientific">Ditylenchus dipsaci</name>
    <dbReference type="NCBI Taxonomy" id="166011"/>
    <lineage>
        <taxon>Eukaryota</taxon>
        <taxon>Metazoa</taxon>
        <taxon>Ecdysozoa</taxon>
        <taxon>Nematoda</taxon>
        <taxon>Chromadorea</taxon>
        <taxon>Rhabditida</taxon>
        <taxon>Tylenchina</taxon>
        <taxon>Tylenchomorpha</taxon>
        <taxon>Sphaerularioidea</taxon>
        <taxon>Anguinidae</taxon>
        <taxon>Anguininae</taxon>
        <taxon>Ditylenchus</taxon>
    </lineage>
</organism>
<feature type="transmembrane region" description="Helical" evidence="1">
    <location>
        <begin position="59"/>
        <end position="83"/>
    </location>
</feature>
<sequence>MDNSTFNSSQTMEIPEGCINSFEAYEEYKFSDLLFAMWLASSLIEYFDKISICSPVVRFSIFVGANVLSWMIFILLSFLNCIYYRNEKKEI</sequence>
<dbReference type="AlphaFoldDB" id="A0A915D0N5"/>
<keyword evidence="1" id="KW-0812">Transmembrane</keyword>
<keyword evidence="1" id="KW-0472">Membrane</keyword>